<sequence length="604" mass="65501">MTADKSGQADDARGELAGALLAFKRSFVHIGVFSGVINILMLAPALYMLQVYDRVLASGNEMTLLMLTLILLAMYAFMGGLEWVRSLVVLRLGTGFDRKLAPRVFDAAFSANLRTGRLNAAQPLEDLQQLRQFATGQSLFALFDAPWFPVYLLVMFWFHPLLGWFALAGTLLLMAVGWLNERVSRPHLKRAGELAISSRRDAAANLRNAEAIAGMGMLANLRRRWAGQHLGYVREQNLASARMAKIQGWSKALRMAVQSLALGLGAWLVLAHEMTPGMMIAGSILLGRALAPIDQIIGASRQWTGVKEAERRLSQLLADFPPLARGMDFPRPEGAVAVEQLLAAPPSQTQPVLHGIHFKLEPGETLGVIGPSGAGKTTLARCLVNAWPPLRGKVRLDSAPLDQWRPEALGVLIGYLPQEVQLFAGTVAENIARFGESFGEGDEQKVIAAAQMAGVHELILQLPEGYQTRLGENGLGLSGGQRQRVGLARALFGEPCLVVLDEPNANLDEAGDAMLAQAIGRIKAAGITLVLITHKSNILQQADKLLVLHAGAQADFGPLAEVMQRMQRAAPPRPQPPRQPQPTNRVIPVTTFGTMNFAQRREGA</sequence>
<dbReference type="SUPFAM" id="SSF90123">
    <property type="entry name" value="ABC transporter transmembrane region"/>
    <property type="match status" value="1"/>
</dbReference>
<feature type="transmembrane region" description="Helical" evidence="9">
    <location>
        <begin position="164"/>
        <end position="180"/>
    </location>
</feature>
<dbReference type="GO" id="GO:0016887">
    <property type="term" value="F:ATP hydrolysis activity"/>
    <property type="evidence" value="ECO:0007669"/>
    <property type="project" value="InterPro"/>
</dbReference>
<dbReference type="SUPFAM" id="SSF52540">
    <property type="entry name" value="P-loop containing nucleoside triphosphate hydrolases"/>
    <property type="match status" value="1"/>
</dbReference>
<evidence type="ECO:0000256" key="8">
    <source>
        <dbReference type="SAM" id="MobiDB-lite"/>
    </source>
</evidence>
<feature type="transmembrane region" description="Helical" evidence="9">
    <location>
        <begin position="27"/>
        <end position="50"/>
    </location>
</feature>
<dbReference type="GO" id="GO:0005886">
    <property type="term" value="C:plasma membrane"/>
    <property type="evidence" value="ECO:0007669"/>
    <property type="project" value="UniProtKB-SubCell"/>
</dbReference>
<dbReference type="FunFam" id="1.20.1560.10:FF:000109">
    <property type="entry name" value="Alkaline protease secretion ATP-binding protein aprD"/>
    <property type="match status" value="1"/>
</dbReference>
<dbReference type="RefSeq" id="WP_136348509.1">
    <property type="nucleotide sequence ID" value="NZ_SSOC01000004.1"/>
</dbReference>
<dbReference type="InterPro" id="IPR003439">
    <property type="entry name" value="ABC_transporter-like_ATP-bd"/>
</dbReference>
<feature type="domain" description="ABC transmembrane type-1" evidence="11">
    <location>
        <begin position="30"/>
        <end position="305"/>
    </location>
</feature>
<dbReference type="InterPro" id="IPR011527">
    <property type="entry name" value="ABC1_TM_dom"/>
</dbReference>
<keyword evidence="13" id="KW-1185">Reference proteome</keyword>
<evidence type="ECO:0000259" key="10">
    <source>
        <dbReference type="PROSITE" id="PS50893"/>
    </source>
</evidence>
<dbReference type="PROSITE" id="PS50893">
    <property type="entry name" value="ABC_TRANSPORTER_2"/>
    <property type="match status" value="1"/>
</dbReference>
<dbReference type="AlphaFoldDB" id="A0A4S4AZK6"/>
<evidence type="ECO:0000256" key="2">
    <source>
        <dbReference type="ARBA" id="ARBA00022475"/>
    </source>
</evidence>
<dbReference type="InterPro" id="IPR047957">
    <property type="entry name" value="ABC_AprD-like_6TM"/>
</dbReference>
<dbReference type="GO" id="GO:0140359">
    <property type="term" value="F:ABC-type transporter activity"/>
    <property type="evidence" value="ECO:0007669"/>
    <property type="project" value="InterPro"/>
</dbReference>
<keyword evidence="7 9" id="KW-0472">Membrane</keyword>
<evidence type="ECO:0000256" key="4">
    <source>
        <dbReference type="ARBA" id="ARBA00022741"/>
    </source>
</evidence>
<evidence type="ECO:0000256" key="5">
    <source>
        <dbReference type="ARBA" id="ARBA00022840"/>
    </source>
</evidence>
<dbReference type="CDD" id="cd18586">
    <property type="entry name" value="ABC_6TM_PrtD_like"/>
    <property type="match status" value="1"/>
</dbReference>
<dbReference type="PROSITE" id="PS50929">
    <property type="entry name" value="ABC_TM1F"/>
    <property type="match status" value="1"/>
</dbReference>
<comment type="subcellular location">
    <subcellularLocation>
        <location evidence="1">Cell membrane</location>
        <topology evidence="1">Multi-pass membrane protein</topology>
    </subcellularLocation>
</comment>
<dbReference type="GO" id="GO:0005524">
    <property type="term" value="F:ATP binding"/>
    <property type="evidence" value="ECO:0007669"/>
    <property type="project" value="UniProtKB-KW"/>
</dbReference>
<keyword evidence="4" id="KW-0547">Nucleotide-binding</keyword>
<feature type="transmembrane region" description="Helical" evidence="9">
    <location>
        <begin position="139"/>
        <end position="158"/>
    </location>
</feature>
<dbReference type="GO" id="GO:0030253">
    <property type="term" value="P:protein secretion by the type I secretion system"/>
    <property type="evidence" value="ECO:0007669"/>
    <property type="project" value="InterPro"/>
</dbReference>
<evidence type="ECO:0000256" key="3">
    <source>
        <dbReference type="ARBA" id="ARBA00022692"/>
    </source>
</evidence>
<feature type="domain" description="ABC transporter" evidence="10">
    <location>
        <begin position="336"/>
        <end position="575"/>
    </location>
</feature>
<proteinExistence type="predicted"/>
<dbReference type="PROSITE" id="PS00211">
    <property type="entry name" value="ABC_TRANSPORTER_1"/>
    <property type="match status" value="1"/>
</dbReference>
<keyword evidence="6 9" id="KW-1133">Transmembrane helix</keyword>
<keyword evidence="2" id="KW-1003">Cell membrane</keyword>
<feature type="transmembrane region" description="Helical" evidence="9">
    <location>
        <begin position="62"/>
        <end position="81"/>
    </location>
</feature>
<organism evidence="12 13">
    <name type="scientific">Pseudothauera nasutitermitis</name>
    <dbReference type="NCBI Taxonomy" id="2565930"/>
    <lineage>
        <taxon>Bacteria</taxon>
        <taxon>Pseudomonadati</taxon>
        <taxon>Pseudomonadota</taxon>
        <taxon>Betaproteobacteria</taxon>
        <taxon>Rhodocyclales</taxon>
        <taxon>Zoogloeaceae</taxon>
        <taxon>Pseudothauera</taxon>
    </lineage>
</organism>
<evidence type="ECO:0000256" key="9">
    <source>
        <dbReference type="SAM" id="Phobius"/>
    </source>
</evidence>
<dbReference type="GO" id="GO:0030256">
    <property type="term" value="C:type I protein secretion system complex"/>
    <property type="evidence" value="ECO:0007669"/>
    <property type="project" value="InterPro"/>
</dbReference>
<keyword evidence="3 9" id="KW-0812">Transmembrane</keyword>
<dbReference type="InterPro" id="IPR017871">
    <property type="entry name" value="ABC_transporter-like_CS"/>
</dbReference>
<name>A0A4S4AZK6_9RHOO</name>
<dbReference type="Gene3D" id="3.40.50.300">
    <property type="entry name" value="P-loop containing nucleotide triphosphate hydrolases"/>
    <property type="match status" value="1"/>
</dbReference>
<feature type="region of interest" description="Disordered" evidence="8">
    <location>
        <begin position="566"/>
        <end position="587"/>
    </location>
</feature>
<dbReference type="Pfam" id="PF00664">
    <property type="entry name" value="ABC_membrane"/>
    <property type="match status" value="1"/>
</dbReference>
<dbReference type="GO" id="GO:0034040">
    <property type="term" value="F:ATPase-coupled lipid transmembrane transporter activity"/>
    <property type="evidence" value="ECO:0007669"/>
    <property type="project" value="TreeGrafter"/>
</dbReference>
<dbReference type="Proteomes" id="UP000308430">
    <property type="component" value="Unassembled WGS sequence"/>
</dbReference>
<dbReference type="NCBIfam" id="TIGR01842">
    <property type="entry name" value="type_I_sec_PrtD"/>
    <property type="match status" value="1"/>
</dbReference>
<evidence type="ECO:0000313" key="12">
    <source>
        <dbReference type="EMBL" id="THF64791.1"/>
    </source>
</evidence>
<dbReference type="InterPro" id="IPR003593">
    <property type="entry name" value="AAA+_ATPase"/>
</dbReference>
<evidence type="ECO:0000256" key="1">
    <source>
        <dbReference type="ARBA" id="ARBA00004651"/>
    </source>
</evidence>
<evidence type="ECO:0000313" key="13">
    <source>
        <dbReference type="Proteomes" id="UP000308430"/>
    </source>
</evidence>
<feature type="compositionally biased region" description="Pro residues" evidence="8">
    <location>
        <begin position="571"/>
        <end position="580"/>
    </location>
</feature>
<dbReference type="InterPro" id="IPR010128">
    <property type="entry name" value="ATPase_T1SS_PrtD-like"/>
</dbReference>
<dbReference type="SMART" id="SM00382">
    <property type="entry name" value="AAA"/>
    <property type="match status" value="1"/>
</dbReference>
<dbReference type="OrthoDB" id="8554730at2"/>
<keyword evidence="5" id="KW-0067">ATP-binding</keyword>
<feature type="transmembrane region" description="Helical" evidence="9">
    <location>
        <begin position="252"/>
        <end position="270"/>
    </location>
</feature>
<dbReference type="InterPro" id="IPR036640">
    <property type="entry name" value="ABC1_TM_sf"/>
</dbReference>
<dbReference type="Pfam" id="PF00005">
    <property type="entry name" value="ABC_tran"/>
    <property type="match status" value="1"/>
</dbReference>
<accession>A0A4S4AZK6</accession>
<dbReference type="Gene3D" id="1.20.1560.10">
    <property type="entry name" value="ABC transporter type 1, transmembrane domain"/>
    <property type="match status" value="1"/>
</dbReference>
<comment type="caution">
    <text evidence="12">The sequence shown here is derived from an EMBL/GenBank/DDBJ whole genome shotgun (WGS) entry which is preliminary data.</text>
</comment>
<protein>
    <submittedName>
        <fullName evidence="12">Type I secretion system permease/ATPase</fullName>
    </submittedName>
</protein>
<dbReference type="PANTHER" id="PTHR24221">
    <property type="entry name" value="ATP-BINDING CASSETTE SUB-FAMILY B"/>
    <property type="match status" value="1"/>
</dbReference>
<dbReference type="InterPro" id="IPR027417">
    <property type="entry name" value="P-loop_NTPase"/>
</dbReference>
<dbReference type="InterPro" id="IPR039421">
    <property type="entry name" value="Type_1_exporter"/>
</dbReference>
<gene>
    <name evidence="12" type="ORF">E6C76_12145</name>
</gene>
<evidence type="ECO:0000259" key="11">
    <source>
        <dbReference type="PROSITE" id="PS50929"/>
    </source>
</evidence>
<dbReference type="EMBL" id="SSOC01000004">
    <property type="protein sequence ID" value="THF64791.1"/>
    <property type="molecule type" value="Genomic_DNA"/>
</dbReference>
<evidence type="ECO:0000256" key="7">
    <source>
        <dbReference type="ARBA" id="ARBA00023136"/>
    </source>
</evidence>
<dbReference type="PANTHER" id="PTHR24221:SF248">
    <property type="entry name" value="ABC TRANSPORTER TRANSMEMBRANE REGION"/>
    <property type="match status" value="1"/>
</dbReference>
<evidence type="ECO:0000256" key="6">
    <source>
        <dbReference type="ARBA" id="ARBA00022989"/>
    </source>
</evidence>
<reference evidence="12 13" key="1">
    <citation type="submission" date="2019-04" db="EMBL/GenBank/DDBJ databases">
        <title>Azoarcus nasutitermitis sp. nov. isolated from termite nest.</title>
        <authorList>
            <person name="Lin S.-Y."/>
            <person name="Hameed A."/>
            <person name="Hsu Y.-H."/>
            <person name="Young C.-C."/>
        </authorList>
    </citation>
    <scope>NUCLEOTIDE SEQUENCE [LARGE SCALE GENOMIC DNA]</scope>
    <source>
        <strain evidence="12 13">CC-YHH838</strain>
    </source>
</reference>